<dbReference type="InterPro" id="IPR036893">
    <property type="entry name" value="SBP_sf"/>
</dbReference>
<evidence type="ECO:0000256" key="6">
    <source>
        <dbReference type="ARBA" id="ARBA00023125"/>
    </source>
</evidence>
<reference evidence="12" key="1">
    <citation type="submission" date="2021-03" db="EMBL/GenBank/DDBJ databases">
        <authorList>
            <consortium name="Genoscope - CEA"/>
            <person name="William W."/>
        </authorList>
    </citation>
    <scope>NUCLEOTIDE SEQUENCE</scope>
    <source>
        <strain evidence="12">Doubled-haploid Pahang</strain>
    </source>
</reference>
<dbReference type="Pfam" id="PF03110">
    <property type="entry name" value="SBP"/>
    <property type="match status" value="1"/>
</dbReference>
<keyword evidence="2" id="KW-0479">Metal-binding</keyword>
<dbReference type="AlphaFoldDB" id="A0A804JDR1"/>
<dbReference type="SUPFAM" id="SSF103612">
    <property type="entry name" value="SBT domain"/>
    <property type="match status" value="1"/>
</dbReference>
<dbReference type="PANTHER" id="PTHR31251:SF106">
    <property type="entry name" value="SQUAMOSA PROMOTER-BINDING-LIKE PROTEIN 4"/>
    <property type="match status" value="1"/>
</dbReference>
<dbReference type="GO" id="GO:0000976">
    <property type="term" value="F:transcription cis-regulatory region binding"/>
    <property type="evidence" value="ECO:0000318"/>
    <property type="project" value="GO_Central"/>
</dbReference>
<evidence type="ECO:0000313" key="14">
    <source>
        <dbReference type="Proteomes" id="UP000012960"/>
    </source>
</evidence>
<dbReference type="FunCoup" id="A0A804JDR1">
    <property type="interactions" value="3981"/>
</dbReference>
<sequence>MEWNAKISSWVFPEVEQVADKNMEFLLGSSFVLGSQNSTGMDCSVDLKLGGLGDIRPAEKSRSQPSMTTTAVGPSRRARAQGNAPQNASCSVDGCKADLSGSREYHRRHKVCEVHSKTPVVMVGGQEQRFCQQCSRFHQLVEFDEAKRSCRKRLDGHNRRRRKPPPDSINPGGLLPNHQGSRFLMHPHLLPTPIQSHNWAGIIESEDMLHTNHSPLTFVDSKQHLSGSFSSNENRKQVPLLQGDIAGFSITTRLPFLMTISSSTAESSSGNICALSLLSSATKPGINADQMLPADGVPMHQSLVSSLPCHSSPQASTYVLPTGVSCSGVEDGQLIVRGADASLHCQSVFHAGGEGSSDWGSQAPPFSWQ</sequence>
<feature type="compositionally biased region" description="Polar residues" evidence="10">
    <location>
        <begin position="63"/>
        <end position="72"/>
    </location>
</feature>
<keyword evidence="6" id="KW-0238">DNA-binding</keyword>
<dbReference type="GO" id="GO:0005634">
    <property type="term" value="C:nucleus"/>
    <property type="evidence" value="ECO:0000318"/>
    <property type="project" value="GO_Central"/>
</dbReference>
<dbReference type="Gene3D" id="4.10.1100.10">
    <property type="entry name" value="Transcription factor, SBP-box domain"/>
    <property type="match status" value="1"/>
</dbReference>
<dbReference type="EMBL" id="HG996471">
    <property type="protein sequence ID" value="CAG1845582.1"/>
    <property type="molecule type" value="Genomic_DNA"/>
</dbReference>
<keyword evidence="7" id="KW-0804">Transcription</keyword>
<feature type="region of interest" description="Disordered" evidence="10">
    <location>
        <begin position="55"/>
        <end position="92"/>
    </location>
</feature>
<evidence type="ECO:0000256" key="2">
    <source>
        <dbReference type="ARBA" id="ARBA00022723"/>
    </source>
</evidence>
<keyword evidence="14" id="KW-1185">Reference proteome</keyword>
<evidence type="ECO:0000256" key="5">
    <source>
        <dbReference type="ARBA" id="ARBA00023015"/>
    </source>
</evidence>
<dbReference type="EnsemblPlants" id="Ma06_t07650.1">
    <property type="protein sequence ID" value="Ma06_p07650.1"/>
    <property type="gene ID" value="Ma06_g07650"/>
</dbReference>
<comment type="subcellular location">
    <subcellularLocation>
        <location evidence="1">Nucleus</location>
    </subcellularLocation>
</comment>
<dbReference type="GO" id="GO:0001216">
    <property type="term" value="F:DNA-binding transcription activator activity"/>
    <property type="evidence" value="ECO:0000318"/>
    <property type="project" value="GO_Central"/>
</dbReference>
<keyword evidence="3 9" id="KW-0863">Zinc-finger</keyword>
<feature type="region of interest" description="Disordered" evidence="10">
    <location>
        <begin position="154"/>
        <end position="180"/>
    </location>
</feature>
<evidence type="ECO:0000256" key="4">
    <source>
        <dbReference type="ARBA" id="ARBA00022833"/>
    </source>
</evidence>
<feature type="domain" description="SBP-type" evidence="11">
    <location>
        <begin position="87"/>
        <end position="164"/>
    </location>
</feature>
<name>A0A804JDR1_MUSAM</name>
<dbReference type="InterPro" id="IPR044817">
    <property type="entry name" value="SBP-like"/>
</dbReference>
<evidence type="ECO:0000256" key="8">
    <source>
        <dbReference type="ARBA" id="ARBA00023242"/>
    </source>
</evidence>
<dbReference type="InterPro" id="IPR004333">
    <property type="entry name" value="SBP_dom"/>
</dbReference>
<dbReference type="PANTHER" id="PTHR31251">
    <property type="entry name" value="SQUAMOSA PROMOTER-BINDING-LIKE PROTEIN 4"/>
    <property type="match status" value="1"/>
</dbReference>
<dbReference type="Gramene" id="Ma06_t07650.1">
    <property type="protein sequence ID" value="Ma06_p07650.1"/>
    <property type="gene ID" value="Ma06_g07650"/>
</dbReference>
<evidence type="ECO:0000256" key="1">
    <source>
        <dbReference type="ARBA" id="ARBA00004123"/>
    </source>
</evidence>
<organism evidence="13 14">
    <name type="scientific">Musa acuminata subsp. malaccensis</name>
    <name type="common">Wild banana</name>
    <name type="synonym">Musa malaccensis</name>
    <dbReference type="NCBI Taxonomy" id="214687"/>
    <lineage>
        <taxon>Eukaryota</taxon>
        <taxon>Viridiplantae</taxon>
        <taxon>Streptophyta</taxon>
        <taxon>Embryophyta</taxon>
        <taxon>Tracheophyta</taxon>
        <taxon>Spermatophyta</taxon>
        <taxon>Magnoliopsida</taxon>
        <taxon>Liliopsida</taxon>
        <taxon>Zingiberales</taxon>
        <taxon>Musaceae</taxon>
        <taxon>Musa</taxon>
    </lineage>
</organism>
<proteinExistence type="predicted"/>
<evidence type="ECO:0000256" key="9">
    <source>
        <dbReference type="PROSITE-ProRule" id="PRU00470"/>
    </source>
</evidence>
<keyword evidence="5" id="KW-0805">Transcription regulation</keyword>
<evidence type="ECO:0000256" key="7">
    <source>
        <dbReference type="ARBA" id="ARBA00023163"/>
    </source>
</evidence>
<dbReference type="GO" id="GO:0008270">
    <property type="term" value="F:zinc ion binding"/>
    <property type="evidence" value="ECO:0007669"/>
    <property type="project" value="UniProtKB-KW"/>
</dbReference>
<evidence type="ECO:0000256" key="10">
    <source>
        <dbReference type="SAM" id="MobiDB-lite"/>
    </source>
</evidence>
<dbReference type="OrthoDB" id="514967at2759"/>
<evidence type="ECO:0000259" key="11">
    <source>
        <dbReference type="PROSITE" id="PS51141"/>
    </source>
</evidence>
<dbReference type="PROSITE" id="PS51141">
    <property type="entry name" value="ZF_SBP"/>
    <property type="match status" value="1"/>
</dbReference>
<reference evidence="13" key="2">
    <citation type="submission" date="2021-05" db="UniProtKB">
        <authorList>
            <consortium name="EnsemblPlants"/>
        </authorList>
    </citation>
    <scope>IDENTIFICATION</scope>
    <source>
        <strain evidence="13">subsp. malaccensis</strain>
    </source>
</reference>
<keyword evidence="8" id="KW-0539">Nucleus</keyword>
<dbReference type="Proteomes" id="UP000012960">
    <property type="component" value="Unplaced"/>
</dbReference>
<dbReference type="FunFam" id="4.10.1100.10:FF:000001">
    <property type="entry name" value="Squamosa promoter-binding-like protein 14"/>
    <property type="match status" value="1"/>
</dbReference>
<evidence type="ECO:0000313" key="12">
    <source>
        <dbReference type="EMBL" id="CAG1845582.1"/>
    </source>
</evidence>
<accession>A0A804JDR1</accession>
<evidence type="ECO:0000256" key="3">
    <source>
        <dbReference type="ARBA" id="ARBA00022771"/>
    </source>
</evidence>
<keyword evidence="4" id="KW-0862">Zinc</keyword>
<protein>
    <submittedName>
        <fullName evidence="12">(wild Malaysian banana) hypothetical protein</fullName>
    </submittedName>
</protein>
<evidence type="ECO:0000313" key="13">
    <source>
        <dbReference type="EnsemblPlants" id="Ma06_p07650.1"/>
    </source>
</evidence>
<gene>
    <name evidence="12" type="ORF">GSMUA_153770.1</name>
</gene>